<dbReference type="KEGG" id="abac:LuPra_02690"/>
<organism evidence="4 5">
    <name type="scientific">Luteitalea pratensis</name>
    <dbReference type="NCBI Taxonomy" id="1855912"/>
    <lineage>
        <taxon>Bacteria</taxon>
        <taxon>Pseudomonadati</taxon>
        <taxon>Acidobacteriota</taxon>
        <taxon>Vicinamibacteria</taxon>
        <taxon>Vicinamibacterales</taxon>
        <taxon>Vicinamibacteraceae</taxon>
        <taxon>Luteitalea</taxon>
    </lineage>
</organism>
<dbReference type="GO" id="GO:0000160">
    <property type="term" value="P:phosphorelay signal transduction system"/>
    <property type="evidence" value="ECO:0007669"/>
    <property type="project" value="InterPro"/>
</dbReference>
<dbReference type="SMART" id="SM00028">
    <property type="entry name" value="TPR"/>
    <property type="match status" value="3"/>
</dbReference>
<evidence type="ECO:0000259" key="3">
    <source>
        <dbReference type="PROSITE" id="PS51755"/>
    </source>
</evidence>
<evidence type="ECO:0000313" key="4">
    <source>
        <dbReference type="EMBL" id="AMY09473.1"/>
    </source>
</evidence>
<reference evidence="4 5" key="1">
    <citation type="journal article" date="2016" name="Genome Announc.">
        <title>First Complete Genome Sequence of a Subdivision 6 Acidobacterium Strain.</title>
        <authorList>
            <person name="Huang S."/>
            <person name="Vieira S."/>
            <person name="Bunk B."/>
            <person name="Riedel T."/>
            <person name="Sproer C."/>
            <person name="Overmann J."/>
        </authorList>
    </citation>
    <scope>NUCLEOTIDE SEQUENCE [LARGE SCALE GENOMIC DNA]</scope>
    <source>
        <strain evidence="5">DSM 100886 HEG_-6_39</strain>
    </source>
</reference>
<dbReference type="STRING" id="1855912.LuPra_02690"/>
<dbReference type="Gene3D" id="1.25.40.10">
    <property type="entry name" value="Tetratricopeptide repeat domain"/>
    <property type="match status" value="1"/>
</dbReference>
<dbReference type="OrthoDB" id="105971at2"/>
<feature type="domain" description="OmpR/PhoB-type" evidence="3">
    <location>
        <begin position="7"/>
        <end position="107"/>
    </location>
</feature>
<dbReference type="PANTHER" id="PTHR12558:SF33">
    <property type="entry name" value="BLL7664 PROTEIN"/>
    <property type="match status" value="1"/>
</dbReference>
<dbReference type="GO" id="GO:0003677">
    <property type="term" value="F:DNA binding"/>
    <property type="evidence" value="ECO:0007669"/>
    <property type="project" value="UniProtKB-UniRule"/>
</dbReference>
<dbReference type="InterPro" id="IPR019734">
    <property type="entry name" value="TPR_rpt"/>
</dbReference>
<evidence type="ECO:0000256" key="2">
    <source>
        <dbReference type="PROSITE-ProRule" id="PRU01091"/>
    </source>
</evidence>
<dbReference type="SUPFAM" id="SSF46894">
    <property type="entry name" value="C-terminal effector domain of the bipartite response regulators"/>
    <property type="match status" value="1"/>
</dbReference>
<dbReference type="InterPro" id="IPR036388">
    <property type="entry name" value="WH-like_DNA-bd_sf"/>
</dbReference>
<dbReference type="SUPFAM" id="SSF48452">
    <property type="entry name" value="TPR-like"/>
    <property type="match status" value="1"/>
</dbReference>
<dbReference type="InterPro" id="IPR001867">
    <property type="entry name" value="OmpR/PhoB-type_DNA-bd"/>
</dbReference>
<dbReference type="Proteomes" id="UP000076079">
    <property type="component" value="Chromosome"/>
</dbReference>
<dbReference type="Pfam" id="PF14559">
    <property type="entry name" value="TPR_19"/>
    <property type="match status" value="1"/>
</dbReference>
<keyword evidence="1 2" id="KW-0238">DNA-binding</keyword>
<dbReference type="InterPro" id="IPR016032">
    <property type="entry name" value="Sig_transdc_resp-reg_C-effctor"/>
</dbReference>
<dbReference type="SMART" id="SM00862">
    <property type="entry name" value="Trans_reg_C"/>
    <property type="match status" value="1"/>
</dbReference>
<dbReference type="GO" id="GO:0006355">
    <property type="term" value="P:regulation of DNA-templated transcription"/>
    <property type="evidence" value="ECO:0007669"/>
    <property type="project" value="InterPro"/>
</dbReference>
<dbReference type="Pfam" id="PF00486">
    <property type="entry name" value="Trans_reg_C"/>
    <property type="match status" value="1"/>
</dbReference>
<dbReference type="AlphaFoldDB" id="A0A143PMN4"/>
<keyword evidence="5" id="KW-1185">Reference proteome</keyword>
<dbReference type="PROSITE" id="PS51755">
    <property type="entry name" value="OMPR_PHOB"/>
    <property type="match status" value="1"/>
</dbReference>
<proteinExistence type="predicted"/>
<reference evidence="5" key="2">
    <citation type="submission" date="2016-04" db="EMBL/GenBank/DDBJ databases">
        <title>First Complete Genome Sequence of a Subdivision 6 Acidobacterium.</title>
        <authorList>
            <person name="Huang S."/>
            <person name="Vieira S."/>
            <person name="Bunk B."/>
            <person name="Riedel T."/>
            <person name="Sproeer C."/>
            <person name="Overmann J."/>
        </authorList>
    </citation>
    <scope>NUCLEOTIDE SEQUENCE [LARGE SCALE GENOMIC DNA]</scope>
    <source>
        <strain evidence="5">DSM 100886 HEG_-6_39</strain>
    </source>
</reference>
<dbReference type="InterPro" id="IPR011990">
    <property type="entry name" value="TPR-like_helical_dom_sf"/>
</dbReference>
<gene>
    <name evidence="4" type="primary">hilA_13</name>
    <name evidence="4" type="ORF">LuPra_02690</name>
</gene>
<feature type="DNA-binding region" description="OmpR/PhoB-type" evidence="2">
    <location>
        <begin position="7"/>
        <end position="107"/>
    </location>
</feature>
<dbReference type="EMBL" id="CP015136">
    <property type="protein sequence ID" value="AMY09473.1"/>
    <property type="molecule type" value="Genomic_DNA"/>
</dbReference>
<dbReference type="NCBIfam" id="NF047558">
    <property type="entry name" value="TPR_END_plus"/>
    <property type="match status" value="1"/>
</dbReference>
<name>A0A143PMN4_LUTPR</name>
<evidence type="ECO:0000256" key="1">
    <source>
        <dbReference type="ARBA" id="ARBA00023125"/>
    </source>
</evidence>
<dbReference type="Pfam" id="PF13181">
    <property type="entry name" value="TPR_8"/>
    <property type="match status" value="1"/>
</dbReference>
<dbReference type="PANTHER" id="PTHR12558">
    <property type="entry name" value="CELL DIVISION CYCLE 16,23,27"/>
    <property type="match status" value="1"/>
</dbReference>
<protein>
    <submittedName>
        <fullName evidence="4">Transcriptional regulator HilA</fullName>
    </submittedName>
</protein>
<dbReference type="Gene3D" id="1.10.10.10">
    <property type="entry name" value="Winged helix-like DNA-binding domain superfamily/Winged helix DNA-binding domain"/>
    <property type="match status" value="1"/>
</dbReference>
<sequence length="580" mass="62955">MASHVGGGPIRFGAFELDTTSGELRKRGVKVNLPQQAFRVLHALVERPGEVVSRGELQLRVWPDRTFVEFETGINKCVSQVRSLLGDTGAASRFIETLPKRGYRFVAPVHVEPSTPRTSGVVVLPFENLTGDATWSFVAEGVTDLITTALGEAGALRVIARTSARACAAADKGIAAVGRELLVSLAIEGAVVQLDAGTCLTVRIVDTVSERILWQRKYESGKDQVFTLCERIVADVGAKLQGSDDGAPGGRRLNGAATTAAQLAYLKGRYLWNRRSESDLLASLEEFRRALALEPDFALGHTGVAAANILLGIWGLLPSHTAFRMARHAAERALALNDGLAEAHTCIGEVLKDYDYEWERAELAYRHALTLNPSYSTAHHFLAQLLTSLGRHDEAIASMEAARSVDPLSPAINAYVPYIFLAARQYARAVSEGEAAVQLDPHSPAAHWQLGRACLFAGNEPRALDMLNATVAVGGRMPMFLAVLGFARARAGDTAGAQAILAELSERARTSYVSPYDFAVIYAGLGHTDAALRYLEHAYRDRVMRIISLGDPEFDDLRREPRFVALARQLRLPAATLRPL</sequence>
<evidence type="ECO:0000313" key="5">
    <source>
        <dbReference type="Proteomes" id="UP000076079"/>
    </source>
</evidence>
<accession>A0A143PMN4</accession>
<dbReference type="CDD" id="cd00383">
    <property type="entry name" value="trans_reg_C"/>
    <property type="match status" value="1"/>
</dbReference>
<dbReference type="RefSeq" id="WP_110171220.1">
    <property type="nucleotide sequence ID" value="NZ_CP015136.1"/>
</dbReference>